<dbReference type="FunFam" id="1.10.287.990:FF:000002">
    <property type="entry name" value="Superoxide dismutase"/>
    <property type="match status" value="1"/>
</dbReference>
<organism evidence="10 11">
    <name type="scientific">Candidatus Egerieousia excrementavium</name>
    <dbReference type="NCBI Taxonomy" id="2840778"/>
    <lineage>
        <taxon>Bacteria</taxon>
        <taxon>Pseudomonadati</taxon>
        <taxon>Bacteroidota</taxon>
        <taxon>Bacteroidia</taxon>
        <taxon>Bacteroidales</taxon>
        <taxon>Candidatus Egerieousia</taxon>
    </lineage>
</organism>
<dbReference type="EMBL" id="JADINB010000066">
    <property type="protein sequence ID" value="MBO8428861.1"/>
    <property type="molecule type" value="Genomic_DNA"/>
</dbReference>
<dbReference type="PROSITE" id="PS00088">
    <property type="entry name" value="SOD_MN"/>
    <property type="match status" value="1"/>
</dbReference>
<dbReference type="AlphaFoldDB" id="A0A9D9DKG0"/>
<dbReference type="InterPro" id="IPR019833">
    <property type="entry name" value="Mn/Fe_SOD_BS"/>
</dbReference>
<dbReference type="PIRSF" id="PIRSF000349">
    <property type="entry name" value="SODismutase"/>
    <property type="match status" value="1"/>
</dbReference>
<dbReference type="InterPro" id="IPR001189">
    <property type="entry name" value="Mn/Fe_SOD"/>
</dbReference>
<dbReference type="GO" id="GO:0004784">
    <property type="term" value="F:superoxide dismutase activity"/>
    <property type="evidence" value="ECO:0007669"/>
    <property type="project" value="UniProtKB-EC"/>
</dbReference>
<dbReference type="SUPFAM" id="SSF54719">
    <property type="entry name" value="Fe,Mn superoxide dismutase (SOD), C-terminal domain"/>
    <property type="match status" value="1"/>
</dbReference>
<sequence>MKFKLPELPYAQGSLEPAISRQTMEFHYGKHLQTYIDNLNKLIEGTPFAEMPLEQIVKQSDGGIFNNAAQTFNHTFYFETFSPNGQRHPEGKLAKAIEKKWGNFEAFREEFSAAAVSLFGSGWSWLSKNADGELTITKESNAGCPLTSGLVPLLTIDVWEHAYYLDCQNRRAEYVKKLWDIIDWSIVEKRFE</sequence>
<keyword evidence="3 7" id="KW-0560">Oxidoreductase</keyword>
<dbReference type="InterPro" id="IPR019832">
    <property type="entry name" value="Mn/Fe_SOD_C"/>
</dbReference>
<evidence type="ECO:0000256" key="7">
    <source>
        <dbReference type="RuleBase" id="RU000414"/>
    </source>
</evidence>
<comment type="similarity">
    <text evidence="1 7">Belongs to the iron/manganese superoxide dismutase family.</text>
</comment>
<evidence type="ECO:0000313" key="11">
    <source>
        <dbReference type="Proteomes" id="UP000823635"/>
    </source>
</evidence>
<evidence type="ECO:0000256" key="6">
    <source>
        <dbReference type="PIRSR" id="PIRSR000349-1"/>
    </source>
</evidence>
<dbReference type="InterPro" id="IPR036314">
    <property type="entry name" value="SOD_C_sf"/>
</dbReference>
<evidence type="ECO:0000256" key="4">
    <source>
        <dbReference type="ARBA" id="ARBA00023004"/>
    </source>
</evidence>
<name>A0A9D9DKG0_9BACT</name>
<evidence type="ECO:0000256" key="2">
    <source>
        <dbReference type="ARBA" id="ARBA00022723"/>
    </source>
</evidence>
<feature type="domain" description="Manganese/iron superoxide dismutase N-terminal" evidence="8">
    <location>
        <begin position="2"/>
        <end position="81"/>
    </location>
</feature>
<proteinExistence type="inferred from homology"/>
<dbReference type="GO" id="GO:0005737">
    <property type="term" value="C:cytoplasm"/>
    <property type="evidence" value="ECO:0007669"/>
    <property type="project" value="UniProtKB-ARBA"/>
</dbReference>
<dbReference type="InterPro" id="IPR019831">
    <property type="entry name" value="Mn/Fe_SOD_N"/>
</dbReference>
<dbReference type="Pfam" id="PF00081">
    <property type="entry name" value="Sod_Fe_N"/>
    <property type="match status" value="1"/>
</dbReference>
<keyword evidence="4" id="KW-0408">Iron</keyword>
<dbReference type="Pfam" id="PF02777">
    <property type="entry name" value="Sod_Fe_C"/>
    <property type="match status" value="1"/>
</dbReference>
<evidence type="ECO:0000256" key="5">
    <source>
        <dbReference type="ARBA" id="ARBA00049204"/>
    </source>
</evidence>
<gene>
    <name evidence="10" type="ORF">IAC68_02875</name>
</gene>
<reference evidence="10" key="1">
    <citation type="submission" date="2020-10" db="EMBL/GenBank/DDBJ databases">
        <authorList>
            <person name="Gilroy R."/>
        </authorList>
    </citation>
    <scope>NUCLEOTIDE SEQUENCE</scope>
    <source>
        <strain evidence="10">15467</strain>
    </source>
</reference>
<dbReference type="SUPFAM" id="SSF46609">
    <property type="entry name" value="Fe,Mn superoxide dismutase (SOD), N-terminal domain"/>
    <property type="match status" value="1"/>
</dbReference>
<evidence type="ECO:0000256" key="3">
    <source>
        <dbReference type="ARBA" id="ARBA00023002"/>
    </source>
</evidence>
<dbReference type="PRINTS" id="PR01703">
    <property type="entry name" value="MNSODISMTASE"/>
</dbReference>
<feature type="binding site" evidence="6">
    <location>
        <position position="27"/>
    </location>
    <ligand>
        <name>Mn(2+)</name>
        <dbReference type="ChEBI" id="CHEBI:29035"/>
    </ligand>
</feature>
<feature type="binding site" evidence="6">
    <location>
        <position position="74"/>
    </location>
    <ligand>
        <name>Mn(2+)</name>
        <dbReference type="ChEBI" id="CHEBI:29035"/>
    </ligand>
</feature>
<dbReference type="Gene3D" id="3.55.40.20">
    <property type="entry name" value="Iron/manganese superoxide dismutase, C-terminal domain"/>
    <property type="match status" value="1"/>
</dbReference>
<feature type="binding site" evidence="6">
    <location>
        <position position="161"/>
    </location>
    <ligand>
        <name>Mn(2+)</name>
        <dbReference type="ChEBI" id="CHEBI:29035"/>
    </ligand>
</feature>
<dbReference type="Proteomes" id="UP000823635">
    <property type="component" value="Unassembled WGS sequence"/>
</dbReference>
<evidence type="ECO:0000256" key="1">
    <source>
        <dbReference type="ARBA" id="ARBA00008714"/>
    </source>
</evidence>
<reference evidence="10" key="2">
    <citation type="journal article" date="2021" name="PeerJ">
        <title>Extensive microbial diversity within the chicken gut microbiome revealed by metagenomics and culture.</title>
        <authorList>
            <person name="Gilroy R."/>
            <person name="Ravi A."/>
            <person name="Getino M."/>
            <person name="Pursley I."/>
            <person name="Horton D.L."/>
            <person name="Alikhan N.F."/>
            <person name="Baker D."/>
            <person name="Gharbi K."/>
            <person name="Hall N."/>
            <person name="Watson M."/>
            <person name="Adriaenssens E.M."/>
            <person name="Foster-Nyarko E."/>
            <person name="Jarju S."/>
            <person name="Secka A."/>
            <person name="Antonio M."/>
            <person name="Oren A."/>
            <person name="Chaudhuri R.R."/>
            <person name="La Ragione R."/>
            <person name="Hildebrand F."/>
            <person name="Pallen M.J."/>
        </authorList>
    </citation>
    <scope>NUCLEOTIDE SEQUENCE</scope>
    <source>
        <strain evidence="10">15467</strain>
    </source>
</reference>
<feature type="binding site" evidence="6">
    <location>
        <position position="157"/>
    </location>
    <ligand>
        <name>Mn(2+)</name>
        <dbReference type="ChEBI" id="CHEBI:29035"/>
    </ligand>
</feature>
<feature type="domain" description="Manganese/iron superoxide dismutase C-terminal" evidence="9">
    <location>
        <begin position="89"/>
        <end position="190"/>
    </location>
</feature>
<dbReference type="InterPro" id="IPR036324">
    <property type="entry name" value="Mn/Fe_SOD_N_sf"/>
</dbReference>
<dbReference type="PANTHER" id="PTHR42769">
    <property type="entry name" value="SUPEROXIDE DISMUTASE"/>
    <property type="match status" value="1"/>
</dbReference>
<evidence type="ECO:0000259" key="8">
    <source>
        <dbReference type="Pfam" id="PF00081"/>
    </source>
</evidence>
<dbReference type="PANTHER" id="PTHR42769:SF3">
    <property type="entry name" value="SUPEROXIDE DISMUTASE [FE] 2, CHLOROPLASTIC"/>
    <property type="match status" value="1"/>
</dbReference>
<comment type="caution">
    <text evidence="10">The sequence shown here is derived from an EMBL/GenBank/DDBJ whole genome shotgun (WGS) entry which is preliminary data.</text>
</comment>
<evidence type="ECO:0000313" key="10">
    <source>
        <dbReference type="EMBL" id="MBO8428861.1"/>
    </source>
</evidence>
<dbReference type="FunFam" id="3.55.40.20:FF:000001">
    <property type="entry name" value="Superoxide dismutase"/>
    <property type="match status" value="1"/>
</dbReference>
<comment type="catalytic activity">
    <reaction evidence="5 7">
        <text>2 superoxide + 2 H(+) = H2O2 + O2</text>
        <dbReference type="Rhea" id="RHEA:20696"/>
        <dbReference type="ChEBI" id="CHEBI:15378"/>
        <dbReference type="ChEBI" id="CHEBI:15379"/>
        <dbReference type="ChEBI" id="CHEBI:16240"/>
        <dbReference type="ChEBI" id="CHEBI:18421"/>
        <dbReference type="EC" id="1.15.1.1"/>
    </reaction>
</comment>
<keyword evidence="2 6" id="KW-0479">Metal-binding</keyword>
<evidence type="ECO:0000259" key="9">
    <source>
        <dbReference type="Pfam" id="PF02777"/>
    </source>
</evidence>
<dbReference type="GO" id="GO:0046872">
    <property type="term" value="F:metal ion binding"/>
    <property type="evidence" value="ECO:0007669"/>
    <property type="project" value="UniProtKB-KW"/>
</dbReference>
<protein>
    <recommendedName>
        <fullName evidence="7">Superoxide dismutase</fullName>
        <ecNumber evidence="7">1.15.1.1</ecNumber>
    </recommendedName>
</protein>
<dbReference type="Gene3D" id="1.10.287.990">
    <property type="entry name" value="Fe,Mn superoxide dismutase (SOD) domain"/>
    <property type="match status" value="1"/>
</dbReference>
<accession>A0A9D9DKG0</accession>
<dbReference type="EC" id="1.15.1.1" evidence="7"/>
<comment type="function">
    <text evidence="7">Destroys radicals which are normally produced within the cells and which are toxic to biological systems.</text>
</comment>